<evidence type="ECO:0000256" key="1">
    <source>
        <dbReference type="SAM" id="MobiDB-lite"/>
    </source>
</evidence>
<reference evidence="3" key="1">
    <citation type="journal article" date="2022" name="bioRxiv">
        <title>Sequencing and chromosome-scale assembly of the giantPleurodeles waltlgenome.</title>
        <authorList>
            <person name="Brown T."/>
            <person name="Elewa A."/>
            <person name="Iarovenko S."/>
            <person name="Subramanian E."/>
            <person name="Araus A.J."/>
            <person name="Petzold A."/>
            <person name="Susuki M."/>
            <person name="Suzuki K.-i.T."/>
            <person name="Hayashi T."/>
            <person name="Toyoda A."/>
            <person name="Oliveira C."/>
            <person name="Osipova E."/>
            <person name="Leigh N.D."/>
            <person name="Simon A."/>
            <person name="Yun M.H."/>
        </authorList>
    </citation>
    <scope>NUCLEOTIDE SEQUENCE</scope>
    <source>
        <strain evidence="3">20211129_DDA</strain>
        <tissue evidence="3">Liver</tissue>
    </source>
</reference>
<gene>
    <name evidence="3" type="ORF">NDU88_004491</name>
</gene>
<feature type="chain" id="PRO_5043899837" evidence="2">
    <location>
        <begin position="28"/>
        <end position="234"/>
    </location>
</feature>
<dbReference type="Proteomes" id="UP001066276">
    <property type="component" value="Chromosome 1_1"/>
</dbReference>
<keyword evidence="4" id="KW-1185">Reference proteome</keyword>
<evidence type="ECO:0000313" key="3">
    <source>
        <dbReference type="EMBL" id="KAJ1216893.1"/>
    </source>
</evidence>
<accession>A0AAV7WWR0</accession>
<feature type="signal peptide" evidence="2">
    <location>
        <begin position="1"/>
        <end position="27"/>
    </location>
</feature>
<evidence type="ECO:0000313" key="4">
    <source>
        <dbReference type="Proteomes" id="UP001066276"/>
    </source>
</evidence>
<protein>
    <submittedName>
        <fullName evidence="3">Uncharacterized protein</fullName>
    </submittedName>
</protein>
<comment type="caution">
    <text evidence="3">The sequence shown here is derived from an EMBL/GenBank/DDBJ whole genome shotgun (WGS) entry which is preliminary data.</text>
</comment>
<proteinExistence type="predicted"/>
<sequence>MAANLSVTWKRCRLGCSAGLLFSAVLSVPVDKPPSPESAPVVFSPRVQVREGSIWTGNGGYSTGGGVTAPPGPPDQREGRLRSLRPLVGESEILMRRSAFSAQCKVQQALLGPSQDGPGFLRHLLQLPAVQHLGSARGAVHPRGRSPALILGPTAHEGSHAPMHSSLLCRRQVPSCASHVLTAILLSLTLLWPPSPMASLSSGAGHPDAAIVAAAVRRTARAPLAARAGARLRR</sequence>
<keyword evidence="2" id="KW-0732">Signal</keyword>
<name>A0AAV7WWR0_PLEWA</name>
<organism evidence="3 4">
    <name type="scientific">Pleurodeles waltl</name>
    <name type="common">Iberian ribbed newt</name>
    <dbReference type="NCBI Taxonomy" id="8319"/>
    <lineage>
        <taxon>Eukaryota</taxon>
        <taxon>Metazoa</taxon>
        <taxon>Chordata</taxon>
        <taxon>Craniata</taxon>
        <taxon>Vertebrata</taxon>
        <taxon>Euteleostomi</taxon>
        <taxon>Amphibia</taxon>
        <taxon>Batrachia</taxon>
        <taxon>Caudata</taxon>
        <taxon>Salamandroidea</taxon>
        <taxon>Salamandridae</taxon>
        <taxon>Pleurodelinae</taxon>
        <taxon>Pleurodeles</taxon>
    </lineage>
</organism>
<feature type="region of interest" description="Disordered" evidence="1">
    <location>
        <begin position="59"/>
        <end position="79"/>
    </location>
</feature>
<dbReference type="EMBL" id="JANPWB010000001">
    <property type="protein sequence ID" value="KAJ1216893.1"/>
    <property type="molecule type" value="Genomic_DNA"/>
</dbReference>
<evidence type="ECO:0000256" key="2">
    <source>
        <dbReference type="SAM" id="SignalP"/>
    </source>
</evidence>
<dbReference type="AlphaFoldDB" id="A0AAV7WWR0"/>